<comment type="caution">
    <text evidence="1">The sequence shown here is derived from an EMBL/GenBank/DDBJ whole genome shotgun (WGS) entry which is preliminary data.</text>
</comment>
<proteinExistence type="predicted"/>
<dbReference type="Proteomes" id="UP001596398">
    <property type="component" value="Unassembled WGS sequence"/>
</dbReference>
<dbReference type="EMBL" id="JBHTAP010000001">
    <property type="protein sequence ID" value="MFC7234234.1"/>
    <property type="molecule type" value="Genomic_DNA"/>
</dbReference>
<keyword evidence="2" id="KW-1185">Reference proteome</keyword>
<reference evidence="1 2" key="1">
    <citation type="journal article" date="2019" name="Int. J. Syst. Evol. Microbiol.">
        <title>The Global Catalogue of Microorganisms (GCM) 10K type strain sequencing project: providing services to taxonomists for standard genome sequencing and annotation.</title>
        <authorList>
            <consortium name="The Broad Institute Genomics Platform"/>
            <consortium name="The Broad Institute Genome Sequencing Center for Infectious Disease"/>
            <person name="Wu L."/>
            <person name="Ma J."/>
        </authorList>
    </citation>
    <scope>NUCLEOTIDE SEQUENCE [LARGE SCALE GENOMIC DNA]</scope>
    <source>
        <strain evidence="1 2">DT85</strain>
    </source>
</reference>
<accession>A0ABD5ZM30</accession>
<dbReference type="InterPro" id="IPR043851">
    <property type="entry name" value="DUF5813"/>
</dbReference>
<dbReference type="RefSeq" id="WP_276235236.1">
    <property type="nucleotide sequence ID" value="NZ_CP119802.1"/>
</dbReference>
<protein>
    <submittedName>
        <fullName evidence="1">DUF5813 family protein</fullName>
    </submittedName>
</protein>
<organism evidence="1 2">
    <name type="scientific">Halosegnis marinus</name>
    <dbReference type="NCBI Taxonomy" id="3034023"/>
    <lineage>
        <taxon>Archaea</taxon>
        <taxon>Methanobacteriati</taxon>
        <taxon>Methanobacteriota</taxon>
        <taxon>Stenosarchaea group</taxon>
        <taxon>Halobacteria</taxon>
        <taxon>Halobacteriales</taxon>
        <taxon>Natronomonadaceae</taxon>
        <taxon>Halosegnis</taxon>
    </lineage>
</organism>
<dbReference type="Pfam" id="PF19130">
    <property type="entry name" value="DUF5813"/>
    <property type="match status" value="1"/>
</dbReference>
<sequence>MTLPDSAERAFDAHEAFVRDADGYELTTTRFDGRVTAEETEEWAHRYTLSVRAPMLSAAVEGEVGPDLESGWFDTFALRLEDAPGAVRESVELETLDVRREAGHAVAEFVFEWGNADRAPAVAKALGEYVEGTYMEGVVPGFDYREPVASMLSTASQGEGTGTPL</sequence>
<gene>
    <name evidence="1" type="ORF">ACFQJ4_02775</name>
</gene>
<name>A0ABD5ZM30_9EURY</name>
<dbReference type="GeneID" id="79265900"/>
<evidence type="ECO:0000313" key="1">
    <source>
        <dbReference type="EMBL" id="MFC7234234.1"/>
    </source>
</evidence>
<dbReference type="AlphaFoldDB" id="A0ABD5ZM30"/>
<evidence type="ECO:0000313" key="2">
    <source>
        <dbReference type="Proteomes" id="UP001596398"/>
    </source>
</evidence>